<keyword evidence="4" id="KW-0238">DNA-binding</keyword>
<evidence type="ECO:0000259" key="3">
    <source>
        <dbReference type="PROSITE" id="PS50930"/>
    </source>
</evidence>
<dbReference type="SMART" id="SM00448">
    <property type="entry name" value="REC"/>
    <property type="match status" value="1"/>
</dbReference>
<organism evidence="4 5">
    <name type="scientific">Flavobacterium agrisoli</name>
    <dbReference type="NCBI Taxonomy" id="2793066"/>
    <lineage>
        <taxon>Bacteria</taxon>
        <taxon>Pseudomonadati</taxon>
        <taxon>Bacteroidota</taxon>
        <taxon>Flavobacteriia</taxon>
        <taxon>Flavobacteriales</taxon>
        <taxon>Flavobacteriaceae</taxon>
        <taxon>Flavobacterium</taxon>
    </lineage>
</organism>
<proteinExistence type="predicted"/>
<gene>
    <name evidence="4" type="ORF">I5M07_06205</name>
</gene>
<sequence>MNGITYVIVDDCTETVAQIKEIGDDFQELLFVAAAENAQKGLDLILEHRPKLILLGIDSKNKENGLSLAFINILYKYLTVMPKIIVMSRSKSHAFEAIHYHVSGYLLKPIQKNNFIKAILPITRDNWHDAVAQKSNRLLVESDTDFISSTNSINKALVLCVKSYGDYRYLRAEEVLYFQADNNSTDIYLLSGEMITAFKTLKHFENLLQDPFYRIHNSFLINSNFISRIHTGSKLCTLRNTTRKIPFSKSYRVNIETIIARFSGENYIEF</sequence>
<dbReference type="InterPro" id="IPR046947">
    <property type="entry name" value="LytR-like"/>
</dbReference>
<dbReference type="Gene3D" id="2.40.50.1020">
    <property type="entry name" value="LytTr DNA-binding domain"/>
    <property type="match status" value="1"/>
</dbReference>
<dbReference type="RefSeq" id="WP_200105352.1">
    <property type="nucleotide sequence ID" value="NZ_JAEHFV010000002.1"/>
</dbReference>
<dbReference type="SUPFAM" id="SSF52172">
    <property type="entry name" value="CheY-like"/>
    <property type="match status" value="1"/>
</dbReference>
<dbReference type="PANTHER" id="PTHR37299:SF1">
    <property type="entry name" value="STAGE 0 SPORULATION PROTEIN A HOMOLOG"/>
    <property type="match status" value="1"/>
</dbReference>
<dbReference type="GO" id="GO:0000156">
    <property type="term" value="F:phosphorelay response regulator activity"/>
    <property type="evidence" value="ECO:0007669"/>
    <property type="project" value="InterPro"/>
</dbReference>
<dbReference type="InterPro" id="IPR011006">
    <property type="entry name" value="CheY-like_superfamily"/>
</dbReference>
<reference evidence="4" key="1">
    <citation type="submission" date="2020-12" db="EMBL/GenBank/DDBJ databases">
        <title>Bacterial novel species Flavobacterium sp. SE-1-e isolated from soil.</title>
        <authorList>
            <person name="Jung H.-Y."/>
        </authorList>
    </citation>
    <scope>NUCLEOTIDE SEQUENCE</scope>
    <source>
        <strain evidence="4">SE-1-e</strain>
    </source>
</reference>
<comment type="caution">
    <text evidence="4">The sequence shown here is derived from an EMBL/GenBank/DDBJ whole genome shotgun (WGS) entry which is preliminary data.</text>
</comment>
<evidence type="ECO:0000256" key="1">
    <source>
        <dbReference type="PROSITE-ProRule" id="PRU00169"/>
    </source>
</evidence>
<dbReference type="Pfam" id="PF04397">
    <property type="entry name" value="LytTR"/>
    <property type="match status" value="1"/>
</dbReference>
<feature type="domain" description="Response regulatory" evidence="2">
    <location>
        <begin position="5"/>
        <end position="123"/>
    </location>
</feature>
<dbReference type="PANTHER" id="PTHR37299">
    <property type="entry name" value="TRANSCRIPTIONAL REGULATOR-RELATED"/>
    <property type="match status" value="1"/>
</dbReference>
<dbReference type="Gene3D" id="3.40.50.2300">
    <property type="match status" value="1"/>
</dbReference>
<dbReference type="PROSITE" id="PS50110">
    <property type="entry name" value="RESPONSE_REGULATORY"/>
    <property type="match status" value="1"/>
</dbReference>
<dbReference type="EMBL" id="JAEHFV010000002">
    <property type="protein sequence ID" value="MBK0369428.1"/>
    <property type="molecule type" value="Genomic_DNA"/>
</dbReference>
<dbReference type="Proteomes" id="UP000609172">
    <property type="component" value="Unassembled WGS sequence"/>
</dbReference>
<dbReference type="GO" id="GO:0003677">
    <property type="term" value="F:DNA binding"/>
    <property type="evidence" value="ECO:0007669"/>
    <property type="project" value="UniProtKB-KW"/>
</dbReference>
<dbReference type="AlphaFoldDB" id="A0A934PM16"/>
<evidence type="ECO:0000313" key="4">
    <source>
        <dbReference type="EMBL" id="MBK0369428.1"/>
    </source>
</evidence>
<dbReference type="PROSITE" id="PS50930">
    <property type="entry name" value="HTH_LYTTR"/>
    <property type="match status" value="1"/>
</dbReference>
<protein>
    <submittedName>
        <fullName evidence="4">LytTR family transcriptional regulator DNA-binding domain-containing protein</fullName>
    </submittedName>
</protein>
<dbReference type="Pfam" id="PF00072">
    <property type="entry name" value="Response_reg"/>
    <property type="match status" value="1"/>
</dbReference>
<accession>A0A934PM16</accession>
<evidence type="ECO:0000259" key="2">
    <source>
        <dbReference type="PROSITE" id="PS50110"/>
    </source>
</evidence>
<evidence type="ECO:0000313" key="5">
    <source>
        <dbReference type="Proteomes" id="UP000609172"/>
    </source>
</evidence>
<dbReference type="InterPro" id="IPR001789">
    <property type="entry name" value="Sig_transdc_resp-reg_receiver"/>
</dbReference>
<dbReference type="InterPro" id="IPR007492">
    <property type="entry name" value="LytTR_DNA-bd_dom"/>
</dbReference>
<comment type="caution">
    <text evidence="1">Lacks conserved residue(s) required for the propagation of feature annotation.</text>
</comment>
<keyword evidence="5" id="KW-1185">Reference proteome</keyword>
<dbReference type="SMART" id="SM00850">
    <property type="entry name" value="LytTR"/>
    <property type="match status" value="1"/>
</dbReference>
<feature type="domain" description="HTH LytTR-type" evidence="3">
    <location>
        <begin position="159"/>
        <end position="261"/>
    </location>
</feature>
<name>A0A934PM16_9FLAO</name>